<organism evidence="3 4">
    <name type="scientific">Cannabis sativa</name>
    <name type="common">Hemp</name>
    <name type="synonym">Marijuana</name>
    <dbReference type="NCBI Taxonomy" id="3483"/>
    <lineage>
        <taxon>Eukaryota</taxon>
        <taxon>Viridiplantae</taxon>
        <taxon>Streptophyta</taxon>
        <taxon>Embryophyta</taxon>
        <taxon>Tracheophyta</taxon>
        <taxon>Spermatophyta</taxon>
        <taxon>Magnoliopsida</taxon>
        <taxon>eudicotyledons</taxon>
        <taxon>Gunneridae</taxon>
        <taxon>Pentapetalae</taxon>
        <taxon>rosids</taxon>
        <taxon>fabids</taxon>
        <taxon>Rosales</taxon>
        <taxon>Cannabaceae</taxon>
        <taxon>Cannabis</taxon>
    </lineage>
</organism>
<dbReference type="GO" id="GO:0009451">
    <property type="term" value="P:RNA modification"/>
    <property type="evidence" value="ECO:0007669"/>
    <property type="project" value="InterPro"/>
</dbReference>
<dbReference type="PANTHER" id="PTHR47926:SF484">
    <property type="entry name" value="PENTATRICOPEPTIDE REPEAT-CONTAINING PROTEIN"/>
    <property type="match status" value="1"/>
</dbReference>
<dbReference type="NCBIfam" id="TIGR00756">
    <property type="entry name" value="PPR"/>
    <property type="match status" value="4"/>
</dbReference>
<evidence type="ECO:0000256" key="1">
    <source>
        <dbReference type="ARBA" id="ARBA00022737"/>
    </source>
</evidence>
<dbReference type="FunFam" id="1.25.40.10:FF:000348">
    <property type="entry name" value="Pentatricopeptide repeat-containing protein chloroplastic"/>
    <property type="match status" value="1"/>
</dbReference>
<dbReference type="EMBL" id="JAATIP010000053">
    <property type="protein sequence ID" value="KAF4383192.1"/>
    <property type="molecule type" value="Genomic_DNA"/>
</dbReference>
<dbReference type="InterPro" id="IPR046960">
    <property type="entry name" value="PPR_At4g14850-like_plant"/>
</dbReference>
<dbReference type="GO" id="GO:0003723">
    <property type="term" value="F:RNA binding"/>
    <property type="evidence" value="ECO:0007669"/>
    <property type="project" value="InterPro"/>
</dbReference>
<dbReference type="InterPro" id="IPR011990">
    <property type="entry name" value="TPR-like_helical_dom_sf"/>
</dbReference>
<dbReference type="InterPro" id="IPR002885">
    <property type="entry name" value="PPR_rpt"/>
</dbReference>
<sequence>MRRRIRPKLPQNFTTYNQIYAFSNNAGPPNWSSLIQTHISQGSPKQALLIYNQIRTQGIYILGLVPQILKACSSLCFLNYGKAVHGESIKSGVYSDLLIGTSMVDTNGDMEAAKEVFELMPKRNFFAWSSMISGYCKKGDVKNAEAIFERIPVRNLVNWNSMISGYVQNGLSREALKAFVKMKAEGFKPDEVTIVSVLSACAQLGLMDFGREIHHMIVNKHVNCNLFVISALVDMYAKCGDLNNARLIFEGMMQRNTACWNAMISGFAVHGQCKEALELFARMERSNEKPDTITFLSVLSACGHGGFVDEGIEILSKMEKYGVAANIKHYGCLVDLLGRAGRLKEAYDLIKTMPMEPNDTVWGAILGACRTHLDMEMTEEVVKDINTLSSSTGSSQNPHYVVLSNIYAASERWEKAERLRVMMVNEGLEKTPGRSSFMPSGS</sequence>
<keyword evidence="1" id="KW-0677">Repeat</keyword>
<feature type="repeat" description="PPR" evidence="2">
    <location>
        <begin position="155"/>
        <end position="189"/>
    </location>
</feature>
<accession>A0A7J6GJZ8</accession>
<dbReference type="Proteomes" id="UP000525078">
    <property type="component" value="Unassembled WGS sequence"/>
</dbReference>
<gene>
    <name evidence="3" type="ORF">F8388_009223</name>
</gene>
<evidence type="ECO:0000313" key="4">
    <source>
        <dbReference type="Proteomes" id="UP000525078"/>
    </source>
</evidence>
<name>A0A7J6GJZ8_CANSA</name>
<protein>
    <recommendedName>
        <fullName evidence="5">Pentatricopeptide repeat-containing protein</fullName>
    </recommendedName>
</protein>
<dbReference type="Gene3D" id="1.25.40.10">
    <property type="entry name" value="Tetratricopeptide repeat domain"/>
    <property type="match status" value="2"/>
</dbReference>
<dbReference type="PROSITE" id="PS51375">
    <property type="entry name" value="PPR"/>
    <property type="match status" value="4"/>
</dbReference>
<feature type="repeat" description="PPR" evidence="2">
    <location>
        <begin position="256"/>
        <end position="290"/>
    </location>
</feature>
<feature type="repeat" description="PPR" evidence="2">
    <location>
        <begin position="124"/>
        <end position="154"/>
    </location>
</feature>
<dbReference type="Pfam" id="PF01535">
    <property type="entry name" value="PPR"/>
    <property type="match status" value="3"/>
</dbReference>
<evidence type="ECO:0008006" key="5">
    <source>
        <dbReference type="Google" id="ProtNLM"/>
    </source>
</evidence>
<dbReference type="PANTHER" id="PTHR47926">
    <property type="entry name" value="PENTATRICOPEPTIDE REPEAT-CONTAINING PROTEIN"/>
    <property type="match status" value="1"/>
</dbReference>
<dbReference type="InterPro" id="IPR046848">
    <property type="entry name" value="E_motif"/>
</dbReference>
<dbReference type="Pfam" id="PF20431">
    <property type="entry name" value="E_motif"/>
    <property type="match status" value="1"/>
</dbReference>
<dbReference type="Pfam" id="PF13041">
    <property type="entry name" value="PPR_2"/>
    <property type="match status" value="2"/>
</dbReference>
<comment type="caution">
    <text evidence="3">The sequence shown here is derived from an EMBL/GenBank/DDBJ whole genome shotgun (WGS) entry which is preliminary data.</text>
</comment>
<evidence type="ECO:0000313" key="3">
    <source>
        <dbReference type="EMBL" id="KAF4383192.1"/>
    </source>
</evidence>
<reference evidence="3 4" key="1">
    <citation type="journal article" date="2020" name="bioRxiv">
        <title>Sequence and annotation of 42 cannabis genomes reveals extensive copy number variation in cannabinoid synthesis and pathogen resistance genes.</title>
        <authorList>
            <person name="Mckernan K.J."/>
            <person name="Helbert Y."/>
            <person name="Kane L.T."/>
            <person name="Ebling H."/>
            <person name="Zhang L."/>
            <person name="Liu B."/>
            <person name="Eaton Z."/>
            <person name="Mclaughlin S."/>
            <person name="Kingan S."/>
            <person name="Baybayan P."/>
            <person name="Concepcion G."/>
            <person name="Jordan M."/>
            <person name="Riva A."/>
            <person name="Barbazuk W."/>
            <person name="Harkins T."/>
        </authorList>
    </citation>
    <scope>NUCLEOTIDE SEQUENCE [LARGE SCALE GENOMIC DNA]</scope>
    <source>
        <strain evidence="4">cv. Jamaican Lion 4</strain>
        <tissue evidence="3">Leaf</tissue>
    </source>
</reference>
<dbReference type="FunFam" id="1.25.40.10:FF:000345">
    <property type="entry name" value="Pentatricopeptide repeat-containing protein"/>
    <property type="match status" value="1"/>
</dbReference>
<evidence type="ECO:0000256" key="2">
    <source>
        <dbReference type="PROSITE-ProRule" id="PRU00708"/>
    </source>
</evidence>
<feature type="repeat" description="PPR" evidence="2">
    <location>
        <begin position="291"/>
        <end position="325"/>
    </location>
</feature>
<proteinExistence type="predicted"/>
<dbReference type="SUPFAM" id="SSF48452">
    <property type="entry name" value="TPR-like"/>
    <property type="match status" value="1"/>
</dbReference>
<dbReference type="AlphaFoldDB" id="A0A7J6GJZ8"/>